<dbReference type="InterPro" id="IPR001841">
    <property type="entry name" value="Znf_RING"/>
</dbReference>
<evidence type="ECO:0000256" key="1">
    <source>
        <dbReference type="ARBA" id="ARBA00004906"/>
    </source>
</evidence>
<keyword evidence="7" id="KW-0175">Coiled coil</keyword>
<evidence type="ECO:0000256" key="2">
    <source>
        <dbReference type="ARBA" id="ARBA00022723"/>
    </source>
</evidence>
<dbReference type="Gene3D" id="3.30.40.10">
    <property type="entry name" value="Zinc/RING finger domain, C3HC4 (zinc finger)"/>
    <property type="match status" value="1"/>
</dbReference>
<dbReference type="SMART" id="SM00184">
    <property type="entry name" value="RING"/>
    <property type="match status" value="1"/>
</dbReference>
<dbReference type="Pfam" id="PF12678">
    <property type="entry name" value="zf-rbx1"/>
    <property type="match status" value="1"/>
</dbReference>
<evidence type="ECO:0000313" key="10">
    <source>
        <dbReference type="Proteomes" id="UP001642540"/>
    </source>
</evidence>
<evidence type="ECO:0000256" key="3">
    <source>
        <dbReference type="ARBA" id="ARBA00022771"/>
    </source>
</evidence>
<dbReference type="PROSITE" id="PS50089">
    <property type="entry name" value="ZF_RING_2"/>
    <property type="match status" value="1"/>
</dbReference>
<evidence type="ECO:0000256" key="7">
    <source>
        <dbReference type="SAM" id="Coils"/>
    </source>
</evidence>
<evidence type="ECO:0000259" key="8">
    <source>
        <dbReference type="PROSITE" id="PS50089"/>
    </source>
</evidence>
<name>A0ABP1QAY7_9HEXA</name>
<organism evidence="9 10">
    <name type="scientific">Orchesella dallaii</name>
    <dbReference type="NCBI Taxonomy" id="48710"/>
    <lineage>
        <taxon>Eukaryota</taxon>
        <taxon>Metazoa</taxon>
        <taxon>Ecdysozoa</taxon>
        <taxon>Arthropoda</taxon>
        <taxon>Hexapoda</taxon>
        <taxon>Collembola</taxon>
        <taxon>Entomobryomorpha</taxon>
        <taxon>Entomobryoidea</taxon>
        <taxon>Orchesellidae</taxon>
        <taxon>Orchesellinae</taxon>
        <taxon>Orchesella</taxon>
    </lineage>
</organism>
<evidence type="ECO:0000313" key="9">
    <source>
        <dbReference type="EMBL" id="CAL8096343.1"/>
    </source>
</evidence>
<dbReference type="CDD" id="cd16448">
    <property type="entry name" value="RING-H2"/>
    <property type="match status" value="1"/>
</dbReference>
<accession>A0ABP1QAY7</accession>
<evidence type="ECO:0000256" key="6">
    <source>
        <dbReference type="PROSITE-ProRule" id="PRU00175"/>
    </source>
</evidence>
<dbReference type="Proteomes" id="UP001642540">
    <property type="component" value="Unassembled WGS sequence"/>
</dbReference>
<protein>
    <recommendedName>
        <fullName evidence="8">RING-type domain-containing protein</fullName>
    </recommendedName>
</protein>
<dbReference type="EMBL" id="CAXLJM020000028">
    <property type="protein sequence ID" value="CAL8096343.1"/>
    <property type="molecule type" value="Genomic_DNA"/>
</dbReference>
<feature type="coiled-coil region" evidence="7">
    <location>
        <begin position="223"/>
        <end position="264"/>
    </location>
</feature>
<dbReference type="InterPro" id="IPR024766">
    <property type="entry name" value="Znf_RING_H2"/>
</dbReference>
<keyword evidence="3 6" id="KW-0863">Zinc-finger</keyword>
<keyword evidence="4" id="KW-0833">Ubl conjugation pathway</keyword>
<keyword evidence="10" id="KW-1185">Reference proteome</keyword>
<sequence>MGFGCPICSEKLEKLPAEGQSRGRREGEVNISAAPCGHIFHSYCIQKWLTGNLASSKFCPCCRKDVPKLRCLSLFPTTYEESILDDSLSQEGGGPVVQCNHGETLTALKNQVQRMTQELEEGKKLYNLLSDDFQVLDDKLRQEKNSCDMWMMKAKQFESCEELARSKELKIKELSEQLKKYTYIEALVKGVERSVNDELPDFPPTKESIRSLLEMKHHLNKELRGVSKKFTEANEALEQTRKEKMKLRIQLEKKTNELNEYKHVLALQSGKIHNSSPEPGPSRLFNAETPQAFKSKRRLQEPLSDTIVSKHVNTPGVDADVDVFPSGIQYKKMKTTSTSRIKGGTTLLKKTAKSTKFGREVLSPVDATSTSASDVEKDQPCNRTINLSSSSSDVVIEHSDEDDDFINIRGSVPGAPLPIAAKRVKNLQEKAAKPVLGQSLLSRKKTFKPRS</sequence>
<keyword evidence="2" id="KW-0479">Metal-binding</keyword>
<proteinExistence type="predicted"/>
<dbReference type="InterPro" id="IPR013083">
    <property type="entry name" value="Znf_RING/FYVE/PHD"/>
</dbReference>
<comment type="pathway">
    <text evidence="1">Protein modification; protein ubiquitination.</text>
</comment>
<reference evidence="9 10" key="1">
    <citation type="submission" date="2024-08" db="EMBL/GenBank/DDBJ databases">
        <authorList>
            <person name="Cucini C."/>
            <person name="Frati F."/>
        </authorList>
    </citation>
    <scope>NUCLEOTIDE SEQUENCE [LARGE SCALE GENOMIC DNA]</scope>
</reference>
<evidence type="ECO:0000256" key="4">
    <source>
        <dbReference type="ARBA" id="ARBA00022786"/>
    </source>
</evidence>
<evidence type="ECO:0000256" key="5">
    <source>
        <dbReference type="ARBA" id="ARBA00022833"/>
    </source>
</evidence>
<keyword evidence="5" id="KW-0862">Zinc</keyword>
<gene>
    <name evidence="9" type="ORF">ODALV1_LOCUS9327</name>
</gene>
<feature type="domain" description="RING-type" evidence="8">
    <location>
        <begin position="5"/>
        <end position="63"/>
    </location>
</feature>
<dbReference type="SUPFAM" id="SSF57850">
    <property type="entry name" value="RING/U-box"/>
    <property type="match status" value="1"/>
</dbReference>
<comment type="caution">
    <text evidence="9">The sequence shown here is derived from an EMBL/GenBank/DDBJ whole genome shotgun (WGS) entry which is preliminary data.</text>
</comment>